<evidence type="ECO:0000259" key="3">
    <source>
        <dbReference type="Pfam" id="PF05036"/>
    </source>
</evidence>
<reference evidence="4 5" key="1">
    <citation type="submission" date="2011-12" db="EMBL/GenBank/DDBJ databases">
        <title>The Genome Sequence of Prevotella maculosa OT 289.</title>
        <authorList>
            <consortium name="The Broad Institute Genome Sequencing Platform"/>
            <person name="Earl A."/>
            <person name="Ward D."/>
            <person name="Feldgarden M."/>
            <person name="Gevers D."/>
            <person name="Izard J."/>
            <person name="Blanton J.M."/>
            <person name="Mathney J."/>
            <person name="Tanner A.C."/>
            <person name="Dewhirst F.E."/>
            <person name="Young S.K."/>
            <person name="Zeng Q."/>
            <person name="Gargeya S."/>
            <person name="Fitzgerald M."/>
            <person name="Haas B."/>
            <person name="Abouelleil A."/>
            <person name="Alvarado L."/>
            <person name="Arachchi H.M."/>
            <person name="Berlin A."/>
            <person name="Chapman S.B."/>
            <person name="Gearin G."/>
            <person name="Goldberg J."/>
            <person name="Griggs A."/>
            <person name="Gujja S."/>
            <person name="Hansen M."/>
            <person name="Heiman D."/>
            <person name="Howarth C."/>
            <person name="Larimer J."/>
            <person name="Lui A."/>
            <person name="MacDonald P.J.P."/>
            <person name="McCowen C."/>
            <person name="Montmayeur A."/>
            <person name="Murphy C."/>
            <person name="Neiman D."/>
            <person name="Pearson M."/>
            <person name="Priest M."/>
            <person name="Roberts A."/>
            <person name="Saif S."/>
            <person name="Shea T."/>
            <person name="Sisk P."/>
            <person name="Stolte C."/>
            <person name="Sykes S."/>
            <person name="Wortman J."/>
            <person name="Nusbaum C."/>
            <person name="Birren B."/>
        </authorList>
    </citation>
    <scope>NUCLEOTIDE SEQUENCE [LARGE SCALE GENOMIC DNA]</scope>
    <source>
        <strain evidence="4 5">OT 289</strain>
    </source>
</reference>
<dbReference type="InterPro" id="IPR007730">
    <property type="entry name" value="SPOR-like_dom"/>
</dbReference>
<keyword evidence="5" id="KW-1185">Reference proteome</keyword>
<feature type="compositionally biased region" description="Basic and acidic residues" evidence="1">
    <location>
        <begin position="104"/>
        <end position="128"/>
    </location>
</feature>
<feature type="signal peptide" evidence="2">
    <location>
        <begin position="1"/>
        <end position="20"/>
    </location>
</feature>
<dbReference type="InterPro" id="IPR036680">
    <property type="entry name" value="SPOR-like_sf"/>
</dbReference>
<feature type="region of interest" description="Disordered" evidence="1">
    <location>
        <begin position="73"/>
        <end position="128"/>
    </location>
</feature>
<dbReference type="RefSeq" id="WP_008565391.1">
    <property type="nucleotide sequence ID" value="NZ_JH594503.1"/>
</dbReference>
<sequence length="234" mass="26529">MKKFAWLFCVAIAMAMPAHAQTFLDHLRKNVPGQGTVTVTQSKEIDELINGNQPKKTPATTEPKKEIVKKETAIGKTEPTKKENKKPQHILTGDSTKTATNKVEPTEKPVERHETPTAKTEPIKKQQEEGELDIPTIDMRKKVMRGSHKITGYRVQAFSGGNSRLDRQKAEQASTAIKMKYPDQPVYVHFYSPHWICRVGNYRSFEEAETMLRKVKALGYRQACIVRGKIIVQD</sequence>
<feature type="chain" id="PRO_5003550903" description="SPOR domain-containing protein" evidence="2">
    <location>
        <begin position="21"/>
        <end position="234"/>
    </location>
</feature>
<feature type="domain" description="SPOR" evidence="3">
    <location>
        <begin position="151"/>
        <end position="227"/>
    </location>
</feature>
<dbReference type="SUPFAM" id="SSF110997">
    <property type="entry name" value="Sporulation related repeat"/>
    <property type="match status" value="1"/>
</dbReference>
<evidence type="ECO:0000256" key="1">
    <source>
        <dbReference type="SAM" id="MobiDB-lite"/>
    </source>
</evidence>
<evidence type="ECO:0000313" key="4">
    <source>
        <dbReference type="EMBL" id="EHO70219.1"/>
    </source>
</evidence>
<organism evidence="4 5">
    <name type="scientific">Segatella maculosa OT 289</name>
    <dbReference type="NCBI Taxonomy" id="999422"/>
    <lineage>
        <taxon>Bacteria</taxon>
        <taxon>Pseudomonadati</taxon>
        <taxon>Bacteroidota</taxon>
        <taxon>Bacteroidia</taxon>
        <taxon>Bacteroidales</taxon>
        <taxon>Prevotellaceae</taxon>
        <taxon>Segatella</taxon>
    </lineage>
</organism>
<protein>
    <recommendedName>
        <fullName evidence="3">SPOR domain-containing protein</fullName>
    </recommendedName>
</protein>
<accession>H1HMN2</accession>
<dbReference type="AlphaFoldDB" id="H1HMN2"/>
<dbReference type="PATRIC" id="fig|999422.3.peg.1483"/>
<dbReference type="Proteomes" id="UP000003167">
    <property type="component" value="Unassembled WGS sequence"/>
</dbReference>
<keyword evidence="2" id="KW-0732">Signal</keyword>
<gene>
    <name evidence="4" type="ORF">HMPREF9944_01426</name>
</gene>
<evidence type="ECO:0000256" key="2">
    <source>
        <dbReference type="SAM" id="SignalP"/>
    </source>
</evidence>
<dbReference type="HOGENOM" id="CLU_106289_0_0_10"/>
<dbReference type="EMBL" id="AGEK01000027">
    <property type="protein sequence ID" value="EHO70219.1"/>
    <property type="molecule type" value="Genomic_DNA"/>
</dbReference>
<dbReference type="STRING" id="999422.HMPREF9944_01426"/>
<name>H1HMN2_9BACT</name>
<dbReference type="Gene3D" id="3.30.70.1070">
    <property type="entry name" value="Sporulation related repeat"/>
    <property type="match status" value="1"/>
</dbReference>
<feature type="compositionally biased region" description="Basic and acidic residues" evidence="1">
    <location>
        <begin position="73"/>
        <end position="86"/>
    </location>
</feature>
<proteinExistence type="predicted"/>
<dbReference type="GO" id="GO:0042834">
    <property type="term" value="F:peptidoglycan binding"/>
    <property type="evidence" value="ECO:0007669"/>
    <property type="project" value="InterPro"/>
</dbReference>
<dbReference type="Pfam" id="PF05036">
    <property type="entry name" value="SPOR"/>
    <property type="match status" value="1"/>
</dbReference>
<comment type="caution">
    <text evidence="4">The sequence shown here is derived from an EMBL/GenBank/DDBJ whole genome shotgun (WGS) entry which is preliminary data.</text>
</comment>
<feature type="compositionally biased region" description="Polar residues" evidence="1">
    <location>
        <begin position="93"/>
        <end position="103"/>
    </location>
</feature>
<dbReference type="OrthoDB" id="2473397at2"/>
<evidence type="ECO:0000313" key="5">
    <source>
        <dbReference type="Proteomes" id="UP000003167"/>
    </source>
</evidence>